<keyword evidence="4" id="KW-1185">Reference proteome</keyword>
<evidence type="ECO:0000313" key="4">
    <source>
        <dbReference type="Proteomes" id="UP000509222"/>
    </source>
</evidence>
<name>A0A7H8Q852_9BACL</name>
<sequence>MDNEDRSIYIDADPETVWHALTNEDNFSAWYAPGSVWRIPELEAGCKALFTLMPSEHNQLEEGEHVDMSFTITEVVPYSRFSYMADEDELHFIFDVRSENAGSRVTVNMDGFGLSLENLKAFAEGRELPNV</sequence>
<evidence type="ECO:0000256" key="1">
    <source>
        <dbReference type="ARBA" id="ARBA00006817"/>
    </source>
</evidence>
<dbReference type="SUPFAM" id="SSF55961">
    <property type="entry name" value="Bet v1-like"/>
    <property type="match status" value="1"/>
</dbReference>
<feature type="domain" description="Activator of Hsp90 ATPase homologue 1/2-like C-terminal" evidence="2">
    <location>
        <begin position="11"/>
        <end position="125"/>
    </location>
</feature>
<reference evidence="4" key="2">
    <citation type="submission" date="2020-06" db="EMBL/GenBank/DDBJ databases">
        <title>Isolation of Planomicrobium glaciei.</title>
        <authorList>
            <person name="Malisova L."/>
            <person name="Safrankova R."/>
            <person name="Jakubu V."/>
            <person name="Spanelova P."/>
        </authorList>
    </citation>
    <scope>NUCLEOTIDE SEQUENCE [LARGE SCALE GENOMIC DNA]</scope>
    <source>
        <strain evidence="4">NRL-ATB46093</strain>
    </source>
</reference>
<evidence type="ECO:0000259" key="2">
    <source>
        <dbReference type="Pfam" id="PF08327"/>
    </source>
</evidence>
<dbReference type="EMBL" id="CP051177">
    <property type="protein sequence ID" value="QKX50144.1"/>
    <property type="molecule type" value="Genomic_DNA"/>
</dbReference>
<dbReference type="InterPro" id="IPR023393">
    <property type="entry name" value="START-like_dom_sf"/>
</dbReference>
<dbReference type="InterPro" id="IPR013538">
    <property type="entry name" value="ASHA1/2-like_C"/>
</dbReference>
<dbReference type="Pfam" id="PF08327">
    <property type="entry name" value="AHSA1"/>
    <property type="match status" value="1"/>
</dbReference>
<dbReference type="Gene3D" id="3.30.530.20">
    <property type="match status" value="1"/>
</dbReference>
<dbReference type="AlphaFoldDB" id="A0A7H8Q852"/>
<gene>
    <name evidence="3" type="ORF">HF394_05810</name>
</gene>
<accession>A0A7H8Q852</accession>
<dbReference type="CDD" id="cd07814">
    <property type="entry name" value="SRPBCC_CalC_Aha1-like"/>
    <property type="match status" value="1"/>
</dbReference>
<dbReference type="Proteomes" id="UP000509222">
    <property type="component" value="Chromosome"/>
</dbReference>
<reference evidence="3 4" key="1">
    <citation type="submission" date="2020-04" db="EMBL/GenBank/DDBJ databases">
        <authorList>
            <person name="Pajer P."/>
            <person name="Broz P."/>
        </authorList>
    </citation>
    <scope>NUCLEOTIDE SEQUENCE [LARGE SCALE GENOMIC DNA]</scope>
    <source>
        <strain evidence="4">NRL-ATB46093</strain>
    </source>
</reference>
<organism evidence="3 4">
    <name type="scientific">Planococcus glaciei</name>
    <dbReference type="NCBI Taxonomy" id="459472"/>
    <lineage>
        <taxon>Bacteria</taxon>
        <taxon>Bacillati</taxon>
        <taxon>Bacillota</taxon>
        <taxon>Bacilli</taxon>
        <taxon>Bacillales</taxon>
        <taxon>Caryophanaceae</taxon>
        <taxon>Planococcus</taxon>
    </lineage>
</organism>
<evidence type="ECO:0000313" key="3">
    <source>
        <dbReference type="EMBL" id="QKX50144.1"/>
    </source>
</evidence>
<proteinExistence type="inferred from homology"/>
<dbReference type="RefSeq" id="WP_176294236.1">
    <property type="nucleotide sequence ID" value="NZ_CP051177.1"/>
</dbReference>
<comment type="similarity">
    <text evidence="1">Belongs to the AHA1 family.</text>
</comment>
<protein>
    <submittedName>
        <fullName evidence="3">SRPBCC domain-containing protein</fullName>
    </submittedName>
</protein>